<organism evidence="1 2">
    <name type="scientific">Vitrella brassicaformis (strain CCMP3155)</name>
    <dbReference type="NCBI Taxonomy" id="1169540"/>
    <lineage>
        <taxon>Eukaryota</taxon>
        <taxon>Sar</taxon>
        <taxon>Alveolata</taxon>
        <taxon>Colpodellida</taxon>
        <taxon>Vitrellaceae</taxon>
        <taxon>Vitrella</taxon>
    </lineage>
</organism>
<dbReference type="InParanoid" id="A0A0G4EB50"/>
<name>A0A0G4EB50_VITBC</name>
<gene>
    <name evidence="1" type="ORF">Vbra_4661</name>
</gene>
<dbReference type="EMBL" id="CDMY01000080">
    <property type="protein sequence ID" value="CEL92478.1"/>
    <property type="molecule type" value="Genomic_DNA"/>
</dbReference>
<dbReference type="Proteomes" id="UP000041254">
    <property type="component" value="Unassembled WGS sequence"/>
</dbReference>
<sequence>MLLQRGFQAYIKGKLWTVSLSWKWIGLILGLAGSAAANPCQRCYANVKHLNSGFMTTYWLGSLIERRNVEELRGPTRNVVMMTQRASEVLACNCPHADRHKHRTKCNLERRGQIRKPLLTSVPLSNYPPDILHIILRSDTWALICLRTTSYKMVRAWIKANPGKRSDALRVIRRLHALCDRLKLPVNLMPVLAGRTEGVQRLPPEEGDATFEQIKEWDELKEVTDAEVNEVLDEDIQEQTAQATKTQEEDEAIEGKKECIFEDPKGKLHARDILMWITNLDLFLDLLTDVGLKKEGSVCCFFIHVIRLDYPLLLADDGTDQGRAGDLPRAHLADEDCGNDDAHESMNREAHVIEENHTMKGGGDNVKAELGMQMIKLQLERQILAAKSETHRAVLSYDSKVSTRMIPADEYDRPLPDVPLITGRFKGQQFREKWDEAVATANRCATQRLV</sequence>
<keyword evidence="2" id="KW-1185">Reference proteome</keyword>
<accession>A0A0G4EB50</accession>
<evidence type="ECO:0000313" key="1">
    <source>
        <dbReference type="EMBL" id="CEL92478.1"/>
    </source>
</evidence>
<proteinExistence type="predicted"/>
<protein>
    <submittedName>
        <fullName evidence="1">Uncharacterized protein</fullName>
    </submittedName>
</protein>
<reference evidence="1 2" key="1">
    <citation type="submission" date="2014-11" db="EMBL/GenBank/DDBJ databases">
        <authorList>
            <person name="Zhu J."/>
            <person name="Qi W."/>
            <person name="Song R."/>
        </authorList>
    </citation>
    <scope>NUCLEOTIDE SEQUENCE [LARGE SCALE GENOMIC DNA]</scope>
</reference>
<dbReference type="VEuPathDB" id="CryptoDB:Vbra_4661"/>
<dbReference type="AlphaFoldDB" id="A0A0G4EB50"/>
<evidence type="ECO:0000313" key="2">
    <source>
        <dbReference type="Proteomes" id="UP000041254"/>
    </source>
</evidence>